<evidence type="ECO:0000259" key="2">
    <source>
        <dbReference type="Pfam" id="PF07463"/>
    </source>
</evidence>
<dbReference type="RefSeq" id="WP_264280939.1">
    <property type="nucleotide sequence ID" value="NZ_CP107006.1"/>
</dbReference>
<proteinExistence type="predicted"/>
<evidence type="ECO:0000313" key="4">
    <source>
        <dbReference type="Proteomes" id="UP001162741"/>
    </source>
</evidence>
<keyword evidence="3" id="KW-0378">Hydrolase</keyword>
<reference evidence="3" key="1">
    <citation type="submission" date="2022-10" db="EMBL/GenBank/DDBJ databases">
        <title>Chitinophaga sp. nov., isolated from soil.</title>
        <authorList>
            <person name="Jeon C.O."/>
        </authorList>
    </citation>
    <scope>NUCLEOTIDE SEQUENCE</scope>
    <source>
        <strain evidence="3">R8</strain>
    </source>
</reference>
<evidence type="ECO:0000313" key="3">
    <source>
        <dbReference type="EMBL" id="UYQ92724.1"/>
    </source>
</evidence>
<keyword evidence="3" id="KW-0255">Endonuclease</keyword>
<name>A0ABY6J3F3_9BACT</name>
<evidence type="ECO:0000259" key="1">
    <source>
        <dbReference type="Pfam" id="PF02796"/>
    </source>
</evidence>
<dbReference type="InterPro" id="IPR006120">
    <property type="entry name" value="Resolvase_HTH_dom"/>
</dbReference>
<dbReference type="Pfam" id="PF07463">
    <property type="entry name" value="NUMOD4"/>
    <property type="match status" value="1"/>
</dbReference>
<dbReference type="SUPFAM" id="SSF54060">
    <property type="entry name" value="His-Me finger endonucleases"/>
    <property type="match status" value="1"/>
</dbReference>
<dbReference type="EMBL" id="CP107006">
    <property type="protein sequence ID" value="UYQ92724.1"/>
    <property type="molecule type" value="Genomic_DNA"/>
</dbReference>
<feature type="domain" description="Resolvase HTH" evidence="1">
    <location>
        <begin position="145"/>
        <end position="180"/>
    </location>
</feature>
<gene>
    <name evidence="3" type="ORF">MKQ68_21840</name>
</gene>
<dbReference type="InterPro" id="IPR010902">
    <property type="entry name" value="NUMOD4"/>
</dbReference>
<dbReference type="Gene3D" id="3.90.75.20">
    <property type="match status" value="1"/>
</dbReference>
<sequence length="190" mass="22206">MATAFKNLRNEVWKDLQIKNKSALRKKYAVSNQGRVISYSESHEDGKVLTGSTVEGYTVLNIKPADTYQSLYLHREVAKLFCSKPGRNHRYVIHLDYDKKNNKVNNLRWATKQEMEEHQQNSPAKLAYKQRQRNRVKGLKLNITKVKSIKRLLAKPGRKTMKQIAEQFDISEMQLYRIKSGENWSHVTLD</sequence>
<keyword evidence="3" id="KW-0540">Nuclease</keyword>
<dbReference type="Pfam" id="PF02796">
    <property type="entry name" value="HTH_7"/>
    <property type="match status" value="1"/>
</dbReference>
<protein>
    <submittedName>
        <fullName evidence="3">HNH endonuclease</fullName>
    </submittedName>
</protein>
<keyword evidence="4" id="KW-1185">Reference proteome</keyword>
<dbReference type="InterPro" id="IPR044925">
    <property type="entry name" value="His-Me_finger_sf"/>
</dbReference>
<organism evidence="3 4">
    <name type="scientific">Chitinophaga horti</name>
    <dbReference type="NCBI Taxonomy" id="2920382"/>
    <lineage>
        <taxon>Bacteria</taxon>
        <taxon>Pseudomonadati</taxon>
        <taxon>Bacteroidota</taxon>
        <taxon>Chitinophagia</taxon>
        <taxon>Chitinophagales</taxon>
        <taxon>Chitinophagaceae</taxon>
        <taxon>Chitinophaga</taxon>
    </lineage>
</organism>
<feature type="domain" description="NUMOD4" evidence="2">
    <location>
        <begin position="11"/>
        <end position="61"/>
    </location>
</feature>
<dbReference type="GO" id="GO:0004519">
    <property type="term" value="F:endonuclease activity"/>
    <property type="evidence" value="ECO:0007669"/>
    <property type="project" value="UniProtKB-KW"/>
</dbReference>
<accession>A0ABY6J3F3</accession>
<dbReference type="Proteomes" id="UP001162741">
    <property type="component" value="Chromosome"/>
</dbReference>